<organism evidence="2 3">
    <name type="scientific">Diploscapter pachys</name>
    <dbReference type="NCBI Taxonomy" id="2018661"/>
    <lineage>
        <taxon>Eukaryota</taxon>
        <taxon>Metazoa</taxon>
        <taxon>Ecdysozoa</taxon>
        <taxon>Nematoda</taxon>
        <taxon>Chromadorea</taxon>
        <taxon>Rhabditida</taxon>
        <taxon>Rhabditina</taxon>
        <taxon>Rhabditomorpha</taxon>
        <taxon>Rhabditoidea</taxon>
        <taxon>Rhabditidae</taxon>
        <taxon>Diploscapter</taxon>
    </lineage>
</organism>
<name>A0A2A2KKJ5_9BILA</name>
<proteinExistence type="predicted"/>
<evidence type="ECO:0000313" key="2">
    <source>
        <dbReference type="EMBL" id="PAV74398.1"/>
    </source>
</evidence>
<gene>
    <name evidence="2" type="ORF">WR25_07952</name>
</gene>
<dbReference type="AlphaFoldDB" id="A0A2A2KKJ5"/>
<comment type="caution">
    <text evidence="2">The sequence shown here is derived from an EMBL/GenBank/DDBJ whole genome shotgun (WGS) entry which is preliminary data.</text>
</comment>
<evidence type="ECO:0000256" key="1">
    <source>
        <dbReference type="SAM" id="MobiDB-lite"/>
    </source>
</evidence>
<evidence type="ECO:0008006" key="4">
    <source>
        <dbReference type="Google" id="ProtNLM"/>
    </source>
</evidence>
<feature type="compositionally biased region" description="Basic and acidic residues" evidence="1">
    <location>
        <begin position="239"/>
        <end position="248"/>
    </location>
</feature>
<feature type="region of interest" description="Disordered" evidence="1">
    <location>
        <begin position="191"/>
        <end position="363"/>
    </location>
</feature>
<dbReference type="STRING" id="2018661.A0A2A2KKJ5"/>
<keyword evidence="3" id="KW-1185">Reference proteome</keyword>
<feature type="compositionally biased region" description="Polar residues" evidence="1">
    <location>
        <begin position="348"/>
        <end position="363"/>
    </location>
</feature>
<feature type="compositionally biased region" description="Basic and acidic residues" evidence="1">
    <location>
        <begin position="211"/>
        <end position="231"/>
    </location>
</feature>
<feature type="compositionally biased region" description="Acidic residues" evidence="1">
    <location>
        <begin position="273"/>
        <end position="285"/>
    </location>
</feature>
<accession>A0A2A2KKJ5</accession>
<sequence>MTPKVLYEFPEDGIYTEEGYPFHHLAIGFRYKAKHLERLKNEIGFEPGTKFTPDEDEVIRTNWLKFCKEEDHDSYNVFAVVNGLKQKLTRQEKQERLKYIRASKFWPRMCKDLLNHTAYQVYIRMLSLYDPIKVNDPEYHFGFKDKVWTIADERKLYKMVKDEESWIKISEELKRPVKVCKNQFWKLKQAKFNPQVDPEPRPERKRKPRTKKEERKKSEDSEVELDRDRPLVKKRRSVVKKEKLESEKKPRRKSKGALSGASQLRICSKEFVDTDSSDSENDENLEAPSLTLPDPDWIEAEPSQASPSEVFATDDEQLELPKLEKSPRKAKIKENEPNLGKSKAKEAISTSPTSSNKNNDDPNCQFNSRHYSRFYNWLKDTYDVLKFVNDDGDVIVASFKFSLKKIVLGEQDLDNNNQVPWDECAWFVLRNSDGSADSCKLLWFHFARTLRQRYLDLRDEGMRKKEAWRNAIDETTSF</sequence>
<dbReference type="OrthoDB" id="5859745at2759"/>
<feature type="compositionally biased region" description="Basic and acidic residues" evidence="1">
    <location>
        <begin position="319"/>
        <end position="336"/>
    </location>
</feature>
<dbReference type="Proteomes" id="UP000218231">
    <property type="component" value="Unassembled WGS sequence"/>
</dbReference>
<reference evidence="2 3" key="1">
    <citation type="journal article" date="2017" name="Curr. Biol.">
        <title>Genome architecture and evolution of a unichromosomal asexual nematode.</title>
        <authorList>
            <person name="Fradin H."/>
            <person name="Zegar C."/>
            <person name="Gutwein M."/>
            <person name="Lucas J."/>
            <person name="Kovtun M."/>
            <person name="Corcoran D."/>
            <person name="Baugh L.R."/>
            <person name="Kiontke K."/>
            <person name="Gunsalus K."/>
            <person name="Fitch D.H."/>
            <person name="Piano F."/>
        </authorList>
    </citation>
    <scope>NUCLEOTIDE SEQUENCE [LARGE SCALE GENOMIC DNA]</scope>
    <source>
        <strain evidence="2">PF1309</strain>
    </source>
</reference>
<dbReference type="EMBL" id="LIAE01008340">
    <property type="protein sequence ID" value="PAV74398.1"/>
    <property type="molecule type" value="Genomic_DNA"/>
</dbReference>
<evidence type="ECO:0000313" key="3">
    <source>
        <dbReference type="Proteomes" id="UP000218231"/>
    </source>
</evidence>
<protein>
    <recommendedName>
        <fullName evidence="4">Myb-like domain-containing protein</fullName>
    </recommendedName>
</protein>